<comment type="cofactor">
    <cofactor evidence="10">
        <name>Mg(2+)</name>
        <dbReference type="ChEBI" id="CHEBI:18420"/>
    </cofactor>
    <text evidence="10">Binds 1 Mg(2+) ion per subunit.</text>
</comment>
<dbReference type="PANTHER" id="PTHR20857:SF15">
    <property type="entry name" value="THIAMINE-PHOSPHATE SYNTHASE"/>
    <property type="match status" value="1"/>
</dbReference>
<gene>
    <name evidence="10 14" type="primary">thiE</name>
    <name evidence="14" type="ORF">AM305_10551</name>
</gene>
<comment type="pathway">
    <text evidence="2 10 12">Cofactor biosynthesis; thiamine diphosphate biosynthesis; thiamine phosphate from 4-amino-2-methyl-5-diphosphomethylpyrimidine and 4-methyl-5-(2-phosphoethyl)-thiazole: step 1/1.</text>
</comment>
<dbReference type="InterPro" id="IPR036206">
    <property type="entry name" value="ThiamineP_synth_sf"/>
</dbReference>
<protein>
    <recommendedName>
        <fullName evidence="10">Thiamine-phosphate synthase</fullName>
        <shortName evidence="10">TP synthase</shortName>
        <shortName evidence="10">TPS</shortName>
        <ecNumber evidence="10">2.5.1.3</ecNumber>
    </recommendedName>
    <alternativeName>
        <fullName evidence="10">Thiamine-phosphate pyrophosphorylase</fullName>
        <shortName evidence="10">TMP pyrophosphorylase</shortName>
        <shortName evidence="10">TMP-PPase</shortName>
    </alternativeName>
</protein>
<evidence type="ECO:0000256" key="10">
    <source>
        <dbReference type="HAMAP-Rule" id="MF_00097"/>
    </source>
</evidence>
<organism evidence="14 15">
    <name type="scientific">Actinobacillus minor NM305</name>
    <dbReference type="NCBI Taxonomy" id="637911"/>
    <lineage>
        <taxon>Bacteria</taxon>
        <taxon>Pseudomonadati</taxon>
        <taxon>Pseudomonadota</taxon>
        <taxon>Gammaproteobacteria</taxon>
        <taxon>Pasteurellales</taxon>
        <taxon>Pasteurellaceae</taxon>
        <taxon>Actinobacillus</taxon>
    </lineage>
</organism>
<dbReference type="AlphaFoldDB" id="C5S2K9"/>
<name>C5S2K9_9PAST</name>
<feature type="binding site" evidence="10">
    <location>
        <position position="83"/>
    </location>
    <ligand>
        <name>4-amino-2-methyl-5-(diphosphooxymethyl)pyrimidine</name>
        <dbReference type="ChEBI" id="CHEBI:57841"/>
    </ligand>
</feature>
<dbReference type="InterPro" id="IPR013785">
    <property type="entry name" value="Aldolase_TIM"/>
</dbReference>
<dbReference type="Proteomes" id="UP000005532">
    <property type="component" value="Unassembled WGS sequence"/>
</dbReference>
<dbReference type="EC" id="2.5.1.3" evidence="10"/>
<evidence type="ECO:0000256" key="12">
    <source>
        <dbReference type="RuleBase" id="RU004253"/>
    </source>
</evidence>
<evidence type="ECO:0000256" key="8">
    <source>
        <dbReference type="ARBA" id="ARBA00047851"/>
    </source>
</evidence>
<keyword evidence="5 10" id="KW-0460">Magnesium</keyword>
<feature type="binding site" evidence="10">
    <location>
        <position position="181"/>
    </location>
    <ligand>
        <name>2-[(2R,5Z)-2-carboxy-4-methylthiazol-5(2H)-ylidene]ethyl phosphate</name>
        <dbReference type="ChEBI" id="CHEBI:62899"/>
    </ligand>
</feature>
<dbReference type="InterPro" id="IPR034291">
    <property type="entry name" value="TMP_synthase"/>
</dbReference>
<dbReference type="GO" id="GO:0000287">
    <property type="term" value="F:magnesium ion binding"/>
    <property type="evidence" value="ECO:0007669"/>
    <property type="project" value="UniProtKB-UniRule"/>
</dbReference>
<keyword evidence="3 10" id="KW-0808">Transferase</keyword>
<feature type="binding site" evidence="10">
    <location>
        <begin position="201"/>
        <end position="202"/>
    </location>
    <ligand>
        <name>2-[(2R,5Z)-2-carboxy-4-methylthiazol-5(2H)-ylidene]ethyl phosphate</name>
        <dbReference type="ChEBI" id="CHEBI:62899"/>
    </ligand>
</feature>
<accession>C5S2K9</accession>
<dbReference type="NCBIfam" id="TIGR00693">
    <property type="entry name" value="thiE"/>
    <property type="match status" value="1"/>
</dbReference>
<comment type="catalytic activity">
    <reaction evidence="8 10 11">
        <text>2-(2-carboxy-4-methylthiazol-5-yl)ethyl phosphate + 4-amino-2-methyl-5-(diphosphooxymethyl)pyrimidine + 2 H(+) = thiamine phosphate + CO2 + diphosphate</text>
        <dbReference type="Rhea" id="RHEA:47848"/>
        <dbReference type="ChEBI" id="CHEBI:15378"/>
        <dbReference type="ChEBI" id="CHEBI:16526"/>
        <dbReference type="ChEBI" id="CHEBI:33019"/>
        <dbReference type="ChEBI" id="CHEBI:37575"/>
        <dbReference type="ChEBI" id="CHEBI:57841"/>
        <dbReference type="ChEBI" id="CHEBI:62890"/>
        <dbReference type="EC" id="2.5.1.3"/>
    </reaction>
</comment>
<dbReference type="GO" id="GO:0009228">
    <property type="term" value="P:thiamine biosynthetic process"/>
    <property type="evidence" value="ECO:0007669"/>
    <property type="project" value="UniProtKB-KW"/>
</dbReference>
<evidence type="ECO:0000256" key="11">
    <source>
        <dbReference type="RuleBase" id="RU003826"/>
    </source>
</evidence>
<comment type="similarity">
    <text evidence="10 11">Belongs to the thiamine-phosphate synthase family.</text>
</comment>
<evidence type="ECO:0000256" key="3">
    <source>
        <dbReference type="ARBA" id="ARBA00022679"/>
    </source>
</evidence>
<dbReference type="EMBL" id="ACQL01000099">
    <property type="protein sequence ID" value="EER46881.1"/>
    <property type="molecule type" value="Genomic_DNA"/>
</dbReference>
<comment type="catalytic activity">
    <reaction evidence="9 10 11">
        <text>2-[(2R,5Z)-2-carboxy-4-methylthiazol-5(2H)-ylidene]ethyl phosphate + 4-amino-2-methyl-5-(diphosphooxymethyl)pyrimidine + 2 H(+) = thiamine phosphate + CO2 + diphosphate</text>
        <dbReference type="Rhea" id="RHEA:47844"/>
        <dbReference type="ChEBI" id="CHEBI:15378"/>
        <dbReference type="ChEBI" id="CHEBI:16526"/>
        <dbReference type="ChEBI" id="CHEBI:33019"/>
        <dbReference type="ChEBI" id="CHEBI:37575"/>
        <dbReference type="ChEBI" id="CHEBI:57841"/>
        <dbReference type="ChEBI" id="CHEBI:62899"/>
        <dbReference type="EC" id="2.5.1.3"/>
    </reaction>
</comment>
<evidence type="ECO:0000313" key="14">
    <source>
        <dbReference type="EMBL" id="EER46881.1"/>
    </source>
</evidence>
<evidence type="ECO:0000256" key="4">
    <source>
        <dbReference type="ARBA" id="ARBA00022723"/>
    </source>
</evidence>
<dbReference type="OrthoDB" id="9810880at2"/>
<dbReference type="SUPFAM" id="SSF51391">
    <property type="entry name" value="Thiamin phosphate synthase"/>
    <property type="match status" value="1"/>
</dbReference>
<keyword evidence="6 10" id="KW-0784">Thiamine biosynthesis</keyword>
<feature type="binding site" evidence="10">
    <location>
        <begin position="46"/>
        <end position="50"/>
    </location>
    <ligand>
        <name>4-amino-2-methyl-5-(diphosphooxymethyl)pyrimidine</name>
        <dbReference type="ChEBI" id="CHEBI:57841"/>
    </ligand>
</feature>
<evidence type="ECO:0000256" key="1">
    <source>
        <dbReference type="ARBA" id="ARBA00003814"/>
    </source>
</evidence>
<dbReference type="UniPathway" id="UPA00060">
    <property type="reaction ID" value="UER00141"/>
</dbReference>
<comment type="catalytic activity">
    <reaction evidence="7 10 11">
        <text>4-methyl-5-(2-phosphooxyethyl)-thiazole + 4-amino-2-methyl-5-(diphosphooxymethyl)pyrimidine + H(+) = thiamine phosphate + diphosphate</text>
        <dbReference type="Rhea" id="RHEA:22328"/>
        <dbReference type="ChEBI" id="CHEBI:15378"/>
        <dbReference type="ChEBI" id="CHEBI:33019"/>
        <dbReference type="ChEBI" id="CHEBI:37575"/>
        <dbReference type="ChEBI" id="CHEBI:57841"/>
        <dbReference type="ChEBI" id="CHEBI:58296"/>
        <dbReference type="EC" id="2.5.1.3"/>
    </reaction>
</comment>
<dbReference type="InterPro" id="IPR022998">
    <property type="entry name" value="ThiamineP_synth_TenI"/>
</dbReference>
<feature type="binding site" evidence="10">
    <location>
        <position position="122"/>
    </location>
    <ligand>
        <name>4-amino-2-methyl-5-(diphosphooxymethyl)pyrimidine</name>
        <dbReference type="ChEBI" id="CHEBI:57841"/>
    </ligand>
</feature>
<dbReference type="CDD" id="cd00564">
    <property type="entry name" value="TMP_TenI"/>
    <property type="match status" value="1"/>
</dbReference>
<evidence type="ECO:0000256" key="2">
    <source>
        <dbReference type="ARBA" id="ARBA00005165"/>
    </source>
</evidence>
<proteinExistence type="inferred from homology"/>
<dbReference type="GO" id="GO:0005737">
    <property type="term" value="C:cytoplasm"/>
    <property type="evidence" value="ECO:0007669"/>
    <property type="project" value="TreeGrafter"/>
</dbReference>
<feature type="binding site" evidence="10">
    <location>
        <position position="152"/>
    </location>
    <ligand>
        <name>4-amino-2-methyl-5-(diphosphooxymethyl)pyrimidine</name>
        <dbReference type="ChEBI" id="CHEBI:57841"/>
    </ligand>
</feature>
<dbReference type="RefSeq" id="WP_005824387.1">
    <property type="nucleotide sequence ID" value="NZ_ACQL01000099.1"/>
</dbReference>
<keyword evidence="4 10" id="KW-0479">Metal-binding</keyword>
<dbReference type="Gene3D" id="3.20.20.70">
    <property type="entry name" value="Aldolase class I"/>
    <property type="match status" value="1"/>
</dbReference>
<comment type="function">
    <text evidence="1 10">Condenses 4-methyl-5-(beta-hydroxyethyl)thiazole monophosphate (THZ-P) and 2-methyl-4-amino-5-hydroxymethyl pyrimidine pyrophosphate (HMP-PP) to form thiamine monophosphate (TMP).</text>
</comment>
<dbReference type="GO" id="GO:0004789">
    <property type="term" value="F:thiamine-phosphate diphosphorylase activity"/>
    <property type="evidence" value="ECO:0007669"/>
    <property type="project" value="UniProtKB-UniRule"/>
</dbReference>
<dbReference type="PANTHER" id="PTHR20857">
    <property type="entry name" value="THIAMINE-PHOSPHATE PYROPHOSPHORYLASE"/>
    <property type="match status" value="1"/>
</dbReference>
<evidence type="ECO:0000256" key="6">
    <source>
        <dbReference type="ARBA" id="ARBA00022977"/>
    </source>
</evidence>
<dbReference type="HAMAP" id="MF_00097">
    <property type="entry name" value="TMP_synthase"/>
    <property type="match status" value="1"/>
</dbReference>
<evidence type="ECO:0000256" key="5">
    <source>
        <dbReference type="ARBA" id="ARBA00022842"/>
    </source>
</evidence>
<reference evidence="14 15" key="1">
    <citation type="journal article" date="2010" name="Vet. Microbiol.">
        <title>Production of haemolysins by strains of the Actinobacillus minor/porcitonsillarum complex.</title>
        <authorList>
            <person name="Arya G."/>
            <person name="Niven D.F."/>
        </authorList>
    </citation>
    <scope>NUCLEOTIDE SEQUENCE [LARGE SCALE GENOMIC DNA]</scope>
    <source>
        <strain evidence="14 15">NM305</strain>
    </source>
</reference>
<sequence>MNDIEKYLRLYFIAGSQDYRHLAGDPAQQLLNSLEQALANGITCFQFRDKGVFSLEKSPQEQKKLALKCRDLCRHYQVPFIINDNLALALAINADGIHLGQTDLDIKLAQEKISKPFILGLSINNLEQALKSQSLEKVDYLGVGPIFPTSSKDDAAPAVGIGLIHQLNKHNITKPLVAIGGITEQNISLLTQCKIAGIAVISAIIQSKNMLQTIKSLTII</sequence>
<dbReference type="GO" id="GO:0009229">
    <property type="term" value="P:thiamine diphosphate biosynthetic process"/>
    <property type="evidence" value="ECO:0007669"/>
    <property type="project" value="UniProtKB-UniRule"/>
</dbReference>
<evidence type="ECO:0000256" key="9">
    <source>
        <dbReference type="ARBA" id="ARBA00047883"/>
    </source>
</evidence>
<evidence type="ECO:0000256" key="7">
    <source>
        <dbReference type="ARBA" id="ARBA00047334"/>
    </source>
</evidence>
<dbReference type="FunFam" id="3.20.20.70:FF:000096">
    <property type="entry name" value="Thiamine-phosphate synthase"/>
    <property type="match status" value="1"/>
</dbReference>
<feature type="binding site" evidence="10">
    <location>
        <position position="84"/>
    </location>
    <ligand>
        <name>Mg(2+)</name>
        <dbReference type="ChEBI" id="CHEBI:18420"/>
    </ligand>
</feature>
<evidence type="ECO:0000313" key="15">
    <source>
        <dbReference type="Proteomes" id="UP000005532"/>
    </source>
</evidence>
<dbReference type="eggNOG" id="COG0352">
    <property type="taxonomic scope" value="Bacteria"/>
</dbReference>
<evidence type="ECO:0000259" key="13">
    <source>
        <dbReference type="Pfam" id="PF02581"/>
    </source>
</evidence>
<feature type="domain" description="Thiamine phosphate synthase/TenI" evidence="13">
    <location>
        <begin position="10"/>
        <end position="204"/>
    </location>
</feature>
<feature type="binding site" evidence="10">
    <location>
        <begin position="149"/>
        <end position="151"/>
    </location>
    <ligand>
        <name>2-[(2R,5Z)-2-carboxy-4-methylthiazol-5(2H)-ylidene]ethyl phosphate</name>
        <dbReference type="ChEBI" id="CHEBI:62899"/>
    </ligand>
</feature>
<dbReference type="Pfam" id="PF02581">
    <property type="entry name" value="TMP-TENI"/>
    <property type="match status" value="1"/>
</dbReference>
<comment type="caution">
    <text evidence="14">The sequence shown here is derived from an EMBL/GenBank/DDBJ whole genome shotgun (WGS) entry which is preliminary data.</text>
</comment>
<feature type="binding site" evidence="10">
    <location>
        <position position="103"/>
    </location>
    <ligand>
        <name>Mg(2+)</name>
        <dbReference type="ChEBI" id="CHEBI:18420"/>
    </ligand>
</feature>